<keyword evidence="9 12" id="KW-0560">Oxidoreductase</keyword>
<sequence>MQIGTYTLKNRLILAPMAGVTDRPFRQLCKTMGAGMAVSEMISSNSLLWGSEKTKRRANHEGEVEPRCVQIVGADPQLMVKAAQYNVANGAQLIDINMGCPAKKVCRVMAGSALLKDEPLVGKILAAIVKAVAVPVTVKIRTGWDKTHRNGVRIAQLAEQVGIQAIAVHGRTRACGYSGEAEYDTIAEIKATVNIPVIANGDIRSPEKAKQVLDYTGADAIMIGRAAQGRPWLFREIEHYLQTGEKLAEPSISEIQDILLTHLDNLYQFYGEYTGVRMARKHLSWYSKGQPHGAIFRDTINRVESSVEQVKLMHRFFTQLMATSPGLIG</sequence>
<keyword evidence="4 12" id="KW-0285">Flavoprotein</keyword>
<keyword evidence="3 12" id="KW-0820">tRNA-binding</keyword>
<dbReference type="Proteomes" id="UP000031623">
    <property type="component" value="Chromosome"/>
</dbReference>
<dbReference type="InterPro" id="IPR018517">
    <property type="entry name" value="tRNA_hU_synthase_CS"/>
</dbReference>
<dbReference type="InterPro" id="IPR032887">
    <property type="entry name" value="DusB"/>
</dbReference>
<keyword evidence="8 12" id="KW-0694">RNA-binding</keyword>
<gene>
    <name evidence="12" type="primary">dusB</name>
    <name evidence="17" type="ORF">THII_1238</name>
</gene>
<dbReference type="STRING" id="40754.THII_1238"/>
<name>A0A090AKH7_9GAMM</name>
<evidence type="ECO:0000256" key="7">
    <source>
        <dbReference type="ARBA" id="ARBA00022857"/>
    </source>
</evidence>
<evidence type="ECO:0000256" key="5">
    <source>
        <dbReference type="ARBA" id="ARBA00022643"/>
    </source>
</evidence>
<comment type="catalytic activity">
    <reaction evidence="11 12">
        <text>a 5,6-dihydrouridine in tRNA + NAD(+) = a uridine in tRNA + NADH + H(+)</text>
        <dbReference type="Rhea" id="RHEA:54452"/>
        <dbReference type="Rhea" id="RHEA-COMP:13339"/>
        <dbReference type="Rhea" id="RHEA-COMP:13887"/>
        <dbReference type="ChEBI" id="CHEBI:15378"/>
        <dbReference type="ChEBI" id="CHEBI:57540"/>
        <dbReference type="ChEBI" id="CHEBI:57945"/>
        <dbReference type="ChEBI" id="CHEBI:65315"/>
        <dbReference type="ChEBI" id="CHEBI:74443"/>
    </reaction>
</comment>
<dbReference type="CDD" id="cd02801">
    <property type="entry name" value="DUS_like_FMN"/>
    <property type="match status" value="1"/>
</dbReference>
<reference evidence="17 18" key="1">
    <citation type="journal article" date="2014" name="ISME J.">
        <title>Ecophysiology of Thioploca ingrica as revealed by the complete genome sequence supplemented with proteomic evidence.</title>
        <authorList>
            <person name="Kojima H."/>
            <person name="Ogura Y."/>
            <person name="Yamamoto N."/>
            <person name="Togashi T."/>
            <person name="Mori H."/>
            <person name="Watanabe T."/>
            <person name="Nemoto F."/>
            <person name="Kurokawa K."/>
            <person name="Hayashi T."/>
            <person name="Fukui M."/>
        </authorList>
    </citation>
    <scope>NUCLEOTIDE SEQUENCE [LARGE SCALE GENOMIC DNA]</scope>
</reference>
<feature type="binding site" evidence="12 15">
    <location>
        <position position="70"/>
    </location>
    <ligand>
        <name>FMN</name>
        <dbReference type="ChEBI" id="CHEBI:58210"/>
    </ligand>
</feature>
<keyword evidence="5 12" id="KW-0288">FMN</keyword>
<comment type="cofactor">
    <cofactor evidence="1 12 13 15">
        <name>FMN</name>
        <dbReference type="ChEBI" id="CHEBI:58210"/>
    </cofactor>
</comment>
<dbReference type="InterPro" id="IPR013785">
    <property type="entry name" value="Aldolase_TIM"/>
</dbReference>
<dbReference type="PIRSF" id="PIRSF006621">
    <property type="entry name" value="Dus"/>
    <property type="match status" value="1"/>
</dbReference>
<comment type="catalytic activity">
    <reaction evidence="10 12">
        <text>a 5,6-dihydrouridine in tRNA + NADP(+) = a uridine in tRNA + NADPH + H(+)</text>
        <dbReference type="Rhea" id="RHEA:23624"/>
        <dbReference type="Rhea" id="RHEA-COMP:13339"/>
        <dbReference type="Rhea" id="RHEA-COMP:13887"/>
        <dbReference type="ChEBI" id="CHEBI:15378"/>
        <dbReference type="ChEBI" id="CHEBI:57783"/>
        <dbReference type="ChEBI" id="CHEBI:58349"/>
        <dbReference type="ChEBI" id="CHEBI:65315"/>
        <dbReference type="ChEBI" id="CHEBI:74443"/>
    </reaction>
</comment>
<dbReference type="HAMAP" id="MF_02042">
    <property type="entry name" value="DusB_subfam"/>
    <property type="match status" value="1"/>
</dbReference>
<comment type="similarity">
    <text evidence="13">Belongs to the dus family.</text>
</comment>
<feature type="active site" description="Proton donor" evidence="12 14">
    <location>
        <position position="100"/>
    </location>
</feature>
<organism evidence="17 18">
    <name type="scientific">Thioploca ingrica</name>
    <dbReference type="NCBI Taxonomy" id="40754"/>
    <lineage>
        <taxon>Bacteria</taxon>
        <taxon>Pseudomonadati</taxon>
        <taxon>Pseudomonadota</taxon>
        <taxon>Gammaproteobacteria</taxon>
        <taxon>Thiotrichales</taxon>
        <taxon>Thiotrichaceae</taxon>
        <taxon>Thioploca</taxon>
    </lineage>
</organism>
<evidence type="ECO:0000256" key="8">
    <source>
        <dbReference type="ARBA" id="ARBA00022884"/>
    </source>
</evidence>
<evidence type="ECO:0000256" key="11">
    <source>
        <dbReference type="ARBA" id="ARBA00048802"/>
    </source>
</evidence>
<dbReference type="PANTHER" id="PTHR45846:SF1">
    <property type="entry name" value="TRNA-DIHYDROURIDINE(47) SYNTHASE [NAD(P)(+)]-LIKE"/>
    <property type="match status" value="1"/>
</dbReference>
<comment type="function">
    <text evidence="2 12 13">Catalyzes the synthesis of 5,6-dihydrouridine (D), a modified base found in the D-loop of most tRNAs, via the reduction of the C5-C6 double bond in target uridines.</text>
</comment>
<dbReference type="GO" id="GO:0017150">
    <property type="term" value="F:tRNA dihydrouridine synthase activity"/>
    <property type="evidence" value="ECO:0007669"/>
    <property type="project" value="UniProtKB-UniRule"/>
</dbReference>
<feature type="binding site" evidence="12">
    <location>
        <begin position="200"/>
        <end position="202"/>
    </location>
    <ligand>
        <name>FMN</name>
        <dbReference type="ChEBI" id="CHEBI:58210"/>
    </ligand>
</feature>
<dbReference type="Gene3D" id="3.20.20.70">
    <property type="entry name" value="Aldolase class I"/>
    <property type="match status" value="1"/>
</dbReference>
<dbReference type="KEGG" id="tig:THII_1238"/>
<evidence type="ECO:0000256" key="12">
    <source>
        <dbReference type="HAMAP-Rule" id="MF_02042"/>
    </source>
</evidence>
<evidence type="ECO:0000256" key="13">
    <source>
        <dbReference type="PIRNR" id="PIRNR006621"/>
    </source>
</evidence>
<evidence type="ECO:0000256" key="2">
    <source>
        <dbReference type="ARBA" id="ARBA00002790"/>
    </source>
</evidence>
<dbReference type="OrthoDB" id="9764501at2"/>
<feature type="binding site" evidence="12 15">
    <location>
        <begin position="224"/>
        <end position="225"/>
    </location>
    <ligand>
        <name>FMN</name>
        <dbReference type="ChEBI" id="CHEBI:58210"/>
    </ligand>
</feature>
<dbReference type="InterPro" id="IPR004652">
    <property type="entry name" value="DusB-like"/>
</dbReference>
<evidence type="ECO:0000256" key="3">
    <source>
        <dbReference type="ARBA" id="ARBA00022555"/>
    </source>
</evidence>
<protein>
    <recommendedName>
        <fullName evidence="12">tRNA-dihydrouridine synthase B</fullName>
        <ecNumber evidence="12">1.3.1.-</ecNumber>
    </recommendedName>
</protein>
<dbReference type="Gene3D" id="1.10.1200.80">
    <property type="entry name" value="Putative flavin oxidoreducatase, domain 2"/>
    <property type="match status" value="1"/>
</dbReference>
<feature type="binding site" evidence="12 15">
    <location>
        <position position="139"/>
    </location>
    <ligand>
        <name>FMN</name>
        <dbReference type="ChEBI" id="CHEBI:58210"/>
    </ligand>
</feature>
<evidence type="ECO:0000313" key="17">
    <source>
        <dbReference type="EMBL" id="BAP55535.1"/>
    </source>
</evidence>
<evidence type="ECO:0000256" key="6">
    <source>
        <dbReference type="ARBA" id="ARBA00022694"/>
    </source>
</evidence>
<keyword evidence="6 12" id="KW-0819">tRNA processing</keyword>
<dbReference type="EMBL" id="AP014633">
    <property type="protein sequence ID" value="BAP55535.1"/>
    <property type="molecule type" value="Genomic_DNA"/>
</dbReference>
<dbReference type="InterPro" id="IPR024036">
    <property type="entry name" value="tRNA-dHydroUridine_Synthase_C"/>
</dbReference>
<evidence type="ECO:0000256" key="4">
    <source>
        <dbReference type="ARBA" id="ARBA00022630"/>
    </source>
</evidence>
<feature type="domain" description="DUS-like FMN-binding" evidence="16">
    <location>
        <begin position="13"/>
        <end position="314"/>
    </location>
</feature>
<keyword evidence="7 12" id="KW-0521">NADP</keyword>
<evidence type="ECO:0000256" key="10">
    <source>
        <dbReference type="ARBA" id="ARBA00048205"/>
    </source>
</evidence>
<dbReference type="GO" id="GO:0000049">
    <property type="term" value="F:tRNA binding"/>
    <property type="evidence" value="ECO:0007669"/>
    <property type="project" value="UniProtKB-UniRule"/>
</dbReference>
<keyword evidence="18" id="KW-1185">Reference proteome</keyword>
<evidence type="ECO:0000256" key="1">
    <source>
        <dbReference type="ARBA" id="ARBA00001917"/>
    </source>
</evidence>
<dbReference type="EC" id="1.3.1.-" evidence="12"/>
<dbReference type="GO" id="GO:0050660">
    <property type="term" value="F:flavin adenine dinucleotide binding"/>
    <property type="evidence" value="ECO:0007669"/>
    <property type="project" value="InterPro"/>
</dbReference>
<dbReference type="GO" id="GO:0010181">
    <property type="term" value="F:FMN binding"/>
    <property type="evidence" value="ECO:0007669"/>
    <property type="project" value="UniProtKB-UniRule"/>
</dbReference>
<dbReference type="SUPFAM" id="SSF51395">
    <property type="entry name" value="FMN-linked oxidoreductases"/>
    <property type="match status" value="1"/>
</dbReference>
<evidence type="ECO:0000313" key="18">
    <source>
        <dbReference type="Proteomes" id="UP000031623"/>
    </source>
</evidence>
<comment type="similarity">
    <text evidence="12">Belongs to the Dus family. DusB subfamily.</text>
</comment>
<feature type="binding site" evidence="15">
    <location>
        <position position="169"/>
    </location>
    <ligand>
        <name>FMN</name>
        <dbReference type="ChEBI" id="CHEBI:58210"/>
    </ligand>
</feature>
<dbReference type="PANTHER" id="PTHR45846">
    <property type="entry name" value="TRNA-DIHYDROURIDINE(47) SYNTHASE [NAD(P)(+)]-LIKE"/>
    <property type="match status" value="1"/>
</dbReference>
<dbReference type="InterPro" id="IPR035587">
    <property type="entry name" value="DUS-like_FMN-bd"/>
</dbReference>
<evidence type="ECO:0000256" key="15">
    <source>
        <dbReference type="PIRSR" id="PIRSR006621-2"/>
    </source>
</evidence>
<evidence type="ECO:0000256" key="9">
    <source>
        <dbReference type="ARBA" id="ARBA00023002"/>
    </source>
</evidence>
<dbReference type="HOGENOM" id="CLU_013299_0_1_6"/>
<evidence type="ECO:0000256" key="14">
    <source>
        <dbReference type="PIRSR" id="PIRSR006621-1"/>
    </source>
</evidence>
<dbReference type="AlphaFoldDB" id="A0A090AKH7"/>
<dbReference type="Pfam" id="PF01207">
    <property type="entry name" value="Dus"/>
    <property type="match status" value="1"/>
</dbReference>
<proteinExistence type="inferred from homology"/>
<keyword evidence="15" id="KW-0547">Nucleotide-binding</keyword>
<feature type="binding site" evidence="12 15">
    <location>
        <begin position="16"/>
        <end position="18"/>
    </location>
    <ligand>
        <name>FMN</name>
        <dbReference type="ChEBI" id="CHEBI:58210"/>
    </ligand>
</feature>
<dbReference type="PROSITE" id="PS01136">
    <property type="entry name" value="UPF0034"/>
    <property type="match status" value="1"/>
</dbReference>
<evidence type="ECO:0000259" key="16">
    <source>
        <dbReference type="Pfam" id="PF01207"/>
    </source>
</evidence>
<dbReference type="NCBIfam" id="TIGR00737">
    <property type="entry name" value="nifR3_yhdG"/>
    <property type="match status" value="1"/>
</dbReference>
<accession>A0A090AKH7</accession>
<dbReference type="InterPro" id="IPR001269">
    <property type="entry name" value="DUS_fam"/>
</dbReference>